<dbReference type="Gene3D" id="2.170.150.80">
    <property type="entry name" value="NAC domain"/>
    <property type="match status" value="1"/>
</dbReference>
<evidence type="ECO:0000256" key="6">
    <source>
        <dbReference type="ARBA" id="ARBA00023163"/>
    </source>
</evidence>
<evidence type="ECO:0000259" key="11">
    <source>
        <dbReference type="PROSITE" id="PS50405"/>
    </source>
</evidence>
<comment type="catalytic activity">
    <reaction evidence="9">
        <text>RX + glutathione = an S-substituted glutathione + a halide anion + H(+)</text>
        <dbReference type="Rhea" id="RHEA:16437"/>
        <dbReference type="ChEBI" id="CHEBI:15378"/>
        <dbReference type="ChEBI" id="CHEBI:16042"/>
        <dbReference type="ChEBI" id="CHEBI:17792"/>
        <dbReference type="ChEBI" id="CHEBI:57925"/>
        <dbReference type="ChEBI" id="CHEBI:90779"/>
        <dbReference type="EC" id="2.5.1.18"/>
    </reaction>
</comment>
<evidence type="ECO:0000313" key="14">
    <source>
        <dbReference type="Proteomes" id="UP000467840"/>
    </source>
</evidence>
<comment type="subcellular location">
    <subcellularLocation>
        <location evidence="1">Nucleus</location>
    </subcellularLocation>
</comment>
<keyword evidence="3" id="KW-0808">Transferase</keyword>
<dbReference type="InterPro" id="IPR045073">
    <property type="entry name" value="Omega/Tau-like"/>
</dbReference>
<dbReference type="EMBL" id="JAAGAX010000011">
    <property type="protein sequence ID" value="KAF2298845.1"/>
    <property type="molecule type" value="Genomic_DNA"/>
</dbReference>
<dbReference type="GO" id="GO:0005634">
    <property type="term" value="C:nucleus"/>
    <property type="evidence" value="ECO:0007669"/>
    <property type="project" value="UniProtKB-SubCell"/>
</dbReference>
<evidence type="ECO:0000256" key="4">
    <source>
        <dbReference type="ARBA" id="ARBA00023015"/>
    </source>
</evidence>
<dbReference type="SUPFAM" id="SSF47616">
    <property type="entry name" value="GST C-terminal domain-like"/>
    <property type="match status" value="1"/>
</dbReference>
<dbReference type="FunFam" id="2.170.150.80:FF:000007">
    <property type="entry name" value="NAC domain-containing protein 35"/>
    <property type="match status" value="1"/>
</dbReference>
<keyword evidence="6" id="KW-0804">Transcription</keyword>
<dbReference type="InterPro" id="IPR036282">
    <property type="entry name" value="Glutathione-S-Trfase_C_sf"/>
</dbReference>
<gene>
    <name evidence="13" type="ORF">GH714_028283</name>
</gene>
<feature type="domain" description="GST C-terminal" evidence="11">
    <location>
        <begin position="238"/>
        <end position="367"/>
    </location>
</feature>
<proteinExistence type="inferred from homology"/>
<dbReference type="AlphaFoldDB" id="A0A6A6LEE2"/>
<dbReference type="PANTHER" id="PTHR31744:SF77">
    <property type="entry name" value="PROTEIN FEZ"/>
    <property type="match status" value="1"/>
</dbReference>
<evidence type="ECO:0000256" key="7">
    <source>
        <dbReference type="ARBA" id="ARBA00023242"/>
    </source>
</evidence>
<evidence type="ECO:0000313" key="13">
    <source>
        <dbReference type="EMBL" id="KAF2298845.1"/>
    </source>
</evidence>
<dbReference type="GO" id="GO:0099402">
    <property type="term" value="P:plant organ development"/>
    <property type="evidence" value="ECO:0007669"/>
    <property type="project" value="UniProtKB-ARBA"/>
</dbReference>
<dbReference type="Proteomes" id="UP000467840">
    <property type="component" value="Chromosome 1"/>
</dbReference>
<dbReference type="InterPro" id="IPR036249">
    <property type="entry name" value="Thioredoxin-like_sf"/>
</dbReference>
<dbReference type="InterPro" id="IPR003441">
    <property type="entry name" value="NAC-dom"/>
</dbReference>
<dbReference type="CDD" id="cd03058">
    <property type="entry name" value="GST_N_Tau"/>
    <property type="match status" value="1"/>
</dbReference>
<reference evidence="13 14" key="1">
    <citation type="journal article" date="2020" name="Mol. Plant">
        <title>The Chromosome-Based Rubber Tree Genome Provides New Insights into Spurge Genome Evolution and Rubber Biosynthesis.</title>
        <authorList>
            <person name="Liu J."/>
            <person name="Shi C."/>
            <person name="Shi C.C."/>
            <person name="Li W."/>
            <person name="Zhang Q.J."/>
            <person name="Zhang Y."/>
            <person name="Li K."/>
            <person name="Lu H.F."/>
            <person name="Shi C."/>
            <person name="Zhu S.T."/>
            <person name="Xiao Z.Y."/>
            <person name="Nan H."/>
            <person name="Yue Y."/>
            <person name="Zhu X.G."/>
            <person name="Wu Y."/>
            <person name="Hong X.N."/>
            <person name="Fan G.Y."/>
            <person name="Tong Y."/>
            <person name="Zhang D."/>
            <person name="Mao C.L."/>
            <person name="Liu Y.L."/>
            <person name="Hao S.J."/>
            <person name="Liu W.Q."/>
            <person name="Lv M.Q."/>
            <person name="Zhang H.B."/>
            <person name="Liu Y."/>
            <person name="Hu-Tang G.R."/>
            <person name="Wang J.P."/>
            <person name="Wang J.H."/>
            <person name="Sun Y.H."/>
            <person name="Ni S.B."/>
            <person name="Chen W.B."/>
            <person name="Zhang X.C."/>
            <person name="Jiao Y.N."/>
            <person name="Eichler E.E."/>
            <person name="Li G.H."/>
            <person name="Liu X."/>
            <person name="Gao L.Z."/>
        </authorList>
    </citation>
    <scope>NUCLEOTIDE SEQUENCE [LARGE SCALE GENOMIC DNA]</scope>
    <source>
        <strain evidence="14">cv. GT1</strain>
        <tissue evidence="13">Leaf</tissue>
    </source>
</reference>
<dbReference type="SUPFAM" id="SSF52833">
    <property type="entry name" value="Thioredoxin-like"/>
    <property type="match status" value="1"/>
</dbReference>
<dbReference type="GO" id="GO:0006355">
    <property type="term" value="P:regulation of DNA-templated transcription"/>
    <property type="evidence" value="ECO:0007669"/>
    <property type="project" value="InterPro"/>
</dbReference>
<dbReference type="PANTHER" id="PTHR31744">
    <property type="entry name" value="PROTEIN CUP-SHAPED COTYLEDON 2-RELATED"/>
    <property type="match status" value="1"/>
</dbReference>
<dbReference type="Gene3D" id="1.20.1050.10">
    <property type="match status" value="1"/>
</dbReference>
<dbReference type="Gene3D" id="3.40.30.10">
    <property type="entry name" value="Glutaredoxin"/>
    <property type="match status" value="1"/>
</dbReference>
<evidence type="ECO:0000256" key="1">
    <source>
        <dbReference type="ARBA" id="ARBA00004123"/>
    </source>
</evidence>
<keyword evidence="4" id="KW-0805">Transcription regulation</keyword>
<organism evidence="13 14">
    <name type="scientific">Hevea brasiliensis</name>
    <name type="common">Para rubber tree</name>
    <name type="synonym">Siphonia brasiliensis</name>
    <dbReference type="NCBI Taxonomy" id="3981"/>
    <lineage>
        <taxon>Eukaryota</taxon>
        <taxon>Viridiplantae</taxon>
        <taxon>Streptophyta</taxon>
        <taxon>Embryophyta</taxon>
        <taxon>Tracheophyta</taxon>
        <taxon>Spermatophyta</taxon>
        <taxon>Magnoliopsida</taxon>
        <taxon>eudicotyledons</taxon>
        <taxon>Gunneridae</taxon>
        <taxon>Pentapetalae</taxon>
        <taxon>rosids</taxon>
        <taxon>fabids</taxon>
        <taxon>Malpighiales</taxon>
        <taxon>Euphorbiaceae</taxon>
        <taxon>Crotonoideae</taxon>
        <taxon>Micrandreae</taxon>
        <taxon>Hevea</taxon>
    </lineage>
</organism>
<comment type="caution">
    <text evidence="13">The sequence shown here is derived from an EMBL/GenBank/DDBJ whole genome shotgun (WGS) entry which is preliminary data.</text>
</comment>
<feature type="domain" description="GST N-terminal" evidence="10">
    <location>
        <begin position="153"/>
        <end position="232"/>
    </location>
</feature>
<keyword evidence="7" id="KW-0539">Nucleus</keyword>
<evidence type="ECO:0000259" key="10">
    <source>
        <dbReference type="PROSITE" id="PS50404"/>
    </source>
</evidence>
<dbReference type="SUPFAM" id="SSF101941">
    <property type="entry name" value="NAC domain"/>
    <property type="match status" value="1"/>
</dbReference>
<evidence type="ECO:0000259" key="12">
    <source>
        <dbReference type="PROSITE" id="PS51005"/>
    </source>
</evidence>
<dbReference type="PROSITE" id="PS51005">
    <property type="entry name" value="NAC"/>
    <property type="match status" value="1"/>
</dbReference>
<feature type="domain" description="NAC" evidence="12">
    <location>
        <begin position="14"/>
        <end position="156"/>
    </location>
</feature>
<evidence type="ECO:0000256" key="2">
    <source>
        <dbReference type="ARBA" id="ARBA00012452"/>
    </source>
</evidence>
<evidence type="ECO:0000256" key="8">
    <source>
        <dbReference type="ARBA" id="ARBA00025743"/>
    </source>
</evidence>
<dbReference type="PROSITE" id="PS50404">
    <property type="entry name" value="GST_NTER"/>
    <property type="match status" value="1"/>
</dbReference>
<dbReference type="InterPro" id="IPR004045">
    <property type="entry name" value="Glutathione_S-Trfase_N"/>
</dbReference>
<dbReference type="InterPro" id="IPR045074">
    <property type="entry name" value="GST_C_Tau"/>
</dbReference>
<dbReference type="FunFam" id="3.40.30.10:FF:000044">
    <property type="entry name" value="Glutathione S-transferase GSTU6"/>
    <property type="match status" value="1"/>
</dbReference>
<dbReference type="EC" id="2.5.1.18" evidence="2"/>
<name>A0A6A6LEE2_HEVBR</name>
<evidence type="ECO:0000256" key="9">
    <source>
        <dbReference type="ARBA" id="ARBA00047960"/>
    </source>
</evidence>
<evidence type="ECO:0000256" key="5">
    <source>
        <dbReference type="ARBA" id="ARBA00023125"/>
    </source>
</evidence>
<dbReference type="GO" id="GO:0004364">
    <property type="term" value="F:glutathione transferase activity"/>
    <property type="evidence" value="ECO:0007669"/>
    <property type="project" value="UniProtKB-EC"/>
</dbReference>
<protein>
    <recommendedName>
        <fullName evidence="2">glutathione transferase</fullName>
        <ecNumber evidence="2">2.5.1.18</ecNumber>
    </recommendedName>
</protein>
<dbReference type="InterPro" id="IPR040079">
    <property type="entry name" value="Glutathione_S-Trfase"/>
</dbReference>
<evidence type="ECO:0000256" key="3">
    <source>
        <dbReference type="ARBA" id="ARBA00022679"/>
    </source>
</evidence>
<comment type="similarity">
    <text evidence="8">Belongs to the GST superfamily. Tau family.</text>
</comment>
<keyword evidence="14" id="KW-1185">Reference proteome</keyword>
<dbReference type="SFLD" id="SFLDS00019">
    <property type="entry name" value="Glutathione_Transferase_(cytos"/>
    <property type="match status" value="1"/>
</dbReference>
<dbReference type="PROSITE" id="PS50405">
    <property type="entry name" value="GST_CTER"/>
    <property type="match status" value="1"/>
</dbReference>
<accession>A0A6A6LEE2</accession>
<sequence length="374" mass="43216">MEETNDVDKIDEVMLPGFRFHPTDEELVGFYLKRKIQQQPLSIELIKQLDIYKYDPWDLPKLATTGEKEWYFYCPRDRKYRNSARPNRVTGAGFWKATGTDRPIYSSEGNRCIGLKKSLVFYKGRAAKGIKTDWMMHEFRLPSLTDSAPPKRFTEKTIPANVNAYCTRVRLALKLKGITYEYVEEDLTNKSESLLHYNPVHKKVPVLVHKGKPVAESLVILEYIDDCWNNSPKLLPEDPYQRAKVRFWANFYDQKIFPSSHAVALSKGKEQVNAIKEFDELLGAFEKGIEKDFSIKFPFNGETLGFLDIVVGTHACNYRAFEEAVTVVFDPKKHPAFLWWVAKLKDSPLIKETLPPHDKLVAKIKEVFFQAPKA</sequence>
<dbReference type="InterPro" id="IPR010987">
    <property type="entry name" value="Glutathione-S-Trfase_C-like"/>
</dbReference>
<dbReference type="CDD" id="cd03185">
    <property type="entry name" value="GST_C_Tau"/>
    <property type="match status" value="1"/>
</dbReference>
<dbReference type="Pfam" id="PF02798">
    <property type="entry name" value="GST_N"/>
    <property type="match status" value="1"/>
</dbReference>
<dbReference type="GO" id="GO:0006749">
    <property type="term" value="P:glutathione metabolic process"/>
    <property type="evidence" value="ECO:0007669"/>
    <property type="project" value="InterPro"/>
</dbReference>
<dbReference type="Pfam" id="PF02365">
    <property type="entry name" value="NAM"/>
    <property type="match status" value="1"/>
</dbReference>
<dbReference type="InterPro" id="IPR036093">
    <property type="entry name" value="NAC_dom_sf"/>
</dbReference>
<keyword evidence="5" id="KW-0238">DNA-binding</keyword>
<dbReference type="SFLD" id="SFLDG00358">
    <property type="entry name" value="Main_(cytGST)"/>
    <property type="match status" value="1"/>
</dbReference>
<dbReference type="GO" id="GO:0003677">
    <property type="term" value="F:DNA binding"/>
    <property type="evidence" value="ECO:0007669"/>
    <property type="project" value="UniProtKB-KW"/>
</dbReference>
<dbReference type="SFLD" id="SFLDG01152">
    <property type="entry name" value="Main.3:_Omega-_and_Tau-like"/>
    <property type="match status" value="1"/>
</dbReference>